<dbReference type="EMBL" id="KZ613946">
    <property type="protein sequence ID" value="PMD39503.1"/>
    <property type="molecule type" value="Genomic_DNA"/>
</dbReference>
<dbReference type="GO" id="GO:0005524">
    <property type="term" value="F:ATP binding"/>
    <property type="evidence" value="ECO:0007669"/>
    <property type="project" value="InterPro"/>
</dbReference>
<dbReference type="GO" id="GO:0004674">
    <property type="term" value="F:protein serine/threonine kinase activity"/>
    <property type="evidence" value="ECO:0007669"/>
    <property type="project" value="InterPro"/>
</dbReference>
<evidence type="ECO:0000313" key="6">
    <source>
        <dbReference type="EMBL" id="PMD39503.1"/>
    </source>
</evidence>
<dbReference type="Gene3D" id="3.10.590.10">
    <property type="entry name" value="ph1033 like domains"/>
    <property type="match status" value="1"/>
</dbReference>
<protein>
    <recommendedName>
        <fullName evidence="3">Autophagy-related protein 1</fullName>
    </recommendedName>
</protein>
<dbReference type="Pfam" id="PF00069">
    <property type="entry name" value="Pkinase"/>
    <property type="match status" value="1"/>
</dbReference>
<dbReference type="PROSITE" id="PS50882">
    <property type="entry name" value="YTH"/>
    <property type="match status" value="1"/>
</dbReference>
<dbReference type="PROSITE" id="PS50011">
    <property type="entry name" value="PROTEIN_KINASE_DOM"/>
    <property type="match status" value="1"/>
</dbReference>
<evidence type="ECO:0000259" key="4">
    <source>
        <dbReference type="PROSITE" id="PS50011"/>
    </source>
</evidence>
<dbReference type="Proteomes" id="UP000235786">
    <property type="component" value="Unassembled WGS sequence"/>
</dbReference>
<proteinExistence type="predicted"/>
<keyword evidence="6" id="KW-0418">Kinase</keyword>
<keyword evidence="2" id="KW-0072">Autophagy</keyword>
<dbReference type="Gene3D" id="1.10.510.10">
    <property type="entry name" value="Transferase(Phosphotransferase) domain 1"/>
    <property type="match status" value="1"/>
</dbReference>
<feature type="domain" description="Protein kinase" evidence="4">
    <location>
        <begin position="44"/>
        <end position="323"/>
    </location>
</feature>
<dbReference type="PROSITE" id="PS00108">
    <property type="entry name" value="PROTEIN_KINASE_ST"/>
    <property type="match status" value="1"/>
</dbReference>
<evidence type="ECO:0000256" key="3">
    <source>
        <dbReference type="ARBA" id="ARBA00030237"/>
    </source>
</evidence>
<gene>
    <name evidence="6" type="ORF">L207DRAFT_544333</name>
</gene>
<dbReference type="SMART" id="SM00220">
    <property type="entry name" value="S_TKc"/>
    <property type="match status" value="1"/>
</dbReference>
<evidence type="ECO:0000256" key="2">
    <source>
        <dbReference type="ARBA" id="ARBA00023006"/>
    </source>
</evidence>
<dbReference type="OrthoDB" id="10252171at2759"/>
<dbReference type="InterPro" id="IPR000719">
    <property type="entry name" value="Prot_kinase_dom"/>
</dbReference>
<keyword evidence="6" id="KW-0808">Transferase</keyword>
<accession>A0A2J6RLW4</accession>
<sequence length="486" mass="55087">MLRNPSDTLLDSKLKTQFLVGRVRHTKYVQSNSSRKRIQVKEVWHTEKELGRGSYGVVWLQSRRPTSTSELELPMPYRLRAVKEIRKTAIGGITWDYLKELETIAKFSHPCYAGCFVRTYGWYESPECVFITMEYFELGDLQKFMRERPPFSEHETAQIVQQLLEGAEFMHEKGFAHRDIKPGNILVESPGPQWSVKIADFGISKRAQDGETDFRTHVGTSAYMAPEVLGLGRDRNGNRLPPYSVAVDIWAIGIITVELLLKRVLFSSLGDIADYCYNREPINLDGANDVNISSTCRDFVGKLLLSDPSARPTAGATKNHPWLAAELQLIEEQEDIIDEEESLFVENTTHDISLAVRNAPTTASLAWSDPTATKTLGTLQNTYRGPQFDTNLLIDSFRGLQLETTRYFVLRSNNELDVETSVAHGIWTSTKVVNTKLANGFSRANGRVVLFFSVVKSRKFCGVARMTSPIDWHNTDPHWQDDDWQG</sequence>
<organism evidence="6 7">
    <name type="scientific">Hyaloscypha variabilis (strain UAMH 11265 / GT02V1 / F)</name>
    <name type="common">Meliniomyces variabilis</name>
    <dbReference type="NCBI Taxonomy" id="1149755"/>
    <lineage>
        <taxon>Eukaryota</taxon>
        <taxon>Fungi</taxon>
        <taxon>Dikarya</taxon>
        <taxon>Ascomycota</taxon>
        <taxon>Pezizomycotina</taxon>
        <taxon>Leotiomycetes</taxon>
        <taxon>Helotiales</taxon>
        <taxon>Hyaloscyphaceae</taxon>
        <taxon>Hyaloscypha</taxon>
        <taxon>Hyaloscypha variabilis</taxon>
    </lineage>
</organism>
<keyword evidence="7" id="KW-1185">Reference proteome</keyword>
<dbReference type="Pfam" id="PF04146">
    <property type="entry name" value="YTH"/>
    <property type="match status" value="1"/>
</dbReference>
<dbReference type="STRING" id="1149755.A0A2J6RLW4"/>
<feature type="domain" description="YTH" evidence="5">
    <location>
        <begin position="405"/>
        <end position="486"/>
    </location>
</feature>
<dbReference type="CDD" id="cd21134">
    <property type="entry name" value="YTH"/>
    <property type="match status" value="1"/>
</dbReference>
<dbReference type="InterPro" id="IPR007275">
    <property type="entry name" value="YTH_domain"/>
</dbReference>
<dbReference type="InterPro" id="IPR011009">
    <property type="entry name" value="Kinase-like_dom_sf"/>
</dbReference>
<evidence type="ECO:0000256" key="1">
    <source>
        <dbReference type="ARBA" id="ARBA00004623"/>
    </source>
</evidence>
<dbReference type="GO" id="GO:0010506">
    <property type="term" value="P:regulation of autophagy"/>
    <property type="evidence" value="ECO:0007669"/>
    <property type="project" value="InterPro"/>
</dbReference>
<name>A0A2J6RLW4_HYAVF</name>
<dbReference type="AlphaFoldDB" id="A0A2J6RLW4"/>
<dbReference type="PANTHER" id="PTHR24348">
    <property type="entry name" value="SERINE/THREONINE-PROTEIN KINASE UNC-51-RELATED"/>
    <property type="match status" value="1"/>
</dbReference>
<evidence type="ECO:0000313" key="7">
    <source>
        <dbReference type="Proteomes" id="UP000235786"/>
    </source>
</evidence>
<reference evidence="6 7" key="1">
    <citation type="submission" date="2016-04" db="EMBL/GenBank/DDBJ databases">
        <title>A degradative enzymes factory behind the ericoid mycorrhizal symbiosis.</title>
        <authorList>
            <consortium name="DOE Joint Genome Institute"/>
            <person name="Martino E."/>
            <person name="Morin E."/>
            <person name="Grelet G."/>
            <person name="Kuo A."/>
            <person name="Kohler A."/>
            <person name="Daghino S."/>
            <person name="Barry K."/>
            <person name="Choi C."/>
            <person name="Cichocki N."/>
            <person name="Clum A."/>
            <person name="Copeland A."/>
            <person name="Hainaut M."/>
            <person name="Haridas S."/>
            <person name="Labutti K."/>
            <person name="Lindquist E."/>
            <person name="Lipzen A."/>
            <person name="Khouja H.-R."/>
            <person name="Murat C."/>
            <person name="Ohm R."/>
            <person name="Olson A."/>
            <person name="Spatafora J."/>
            <person name="Veneault-Fourrey C."/>
            <person name="Henrissat B."/>
            <person name="Grigoriev I."/>
            <person name="Martin F."/>
            <person name="Perotto S."/>
        </authorList>
    </citation>
    <scope>NUCLEOTIDE SEQUENCE [LARGE SCALE GENOMIC DNA]</scope>
    <source>
        <strain evidence="6 7">F</strain>
    </source>
</reference>
<dbReference type="GO" id="GO:0006914">
    <property type="term" value="P:autophagy"/>
    <property type="evidence" value="ECO:0007669"/>
    <property type="project" value="UniProtKB-KW"/>
</dbReference>
<evidence type="ECO:0000259" key="5">
    <source>
        <dbReference type="PROSITE" id="PS50882"/>
    </source>
</evidence>
<dbReference type="InterPro" id="IPR045269">
    <property type="entry name" value="Atg1-like"/>
</dbReference>
<dbReference type="SUPFAM" id="SSF56112">
    <property type="entry name" value="Protein kinase-like (PK-like)"/>
    <property type="match status" value="1"/>
</dbReference>
<comment type="subcellular location">
    <subcellularLocation>
        <location evidence="1">Preautophagosomal structure membrane</location>
        <topology evidence="1">Peripheral membrane protein</topology>
    </subcellularLocation>
</comment>
<dbReference type="GO" id="GO:0034045">
    <property type="term" value="C:phagophore assembly site membrane"/>
    <property type="evidence" value="ECO:0007669"/>
    <property type="project" value="UniProtKB-SubCell"/>
</dbReference>
<dbReference type="InterPro" id="IPR008271">
    <property type="entry name" value="Ser/Thr_kinase_AS"/>
</dbReference>
<dbReference type="GO" id="GO:0003723">
    <property type="term" value="F:RNA binding"/>
    <property type="evidence" value="ECO:0007669"/>
    <property type="project" value="InterPro"/>
</dbReference>